<dbReference type="Gene3D" id="3.30.565.10">
    <property type="entry name" value="Histidine kinase-like ATPase, C-terminal domain"/>
    <property type="match status" value="1"/>
</dbReference>
<dbReference type="EMBL" id="JACGWS010000001">
    <property type="protein sequence ID" value="MBC8753250.1"/>
    <property type="molecule type" value="Genomic_DNA"/>
</dbReference>
<evidence type="ECO:0000259" key="5">
    <source>
        <dbReference type="PROSITE" id="PS50109"/>
    </source>
</evidence>
<proteinExistence type="predicted"/>
<feature type="domain" description="Histidine kinase" evidence="5">
    <location>
        <begin position="281"/>
        <end position="493"/>
    </location>
</feature>
<name>A0ABR7Q3W7_9FLAO</name>
<keyword evidence="4" id="KW-1133">Transmembrane helix</keyword>
<accession>A0ABR7Q3W7</accession>
<keyword evidence="4" id="KW-0812">Transmembrane</keyword>
<dbReference type="PANTHER" id="PTHR43547:SF2">
    <property type="entry name" value="HYBRID SIGNAL TRANSDUCTION HISTIDINE KINASE C"/>
    <property type="match status" value="1"/>
</dbReference>
<feature type="transmembrane region" description="Helical" evidence="4">
    <location>
        <begin position="241"/>
        <end position="262"/>
    </location>
</feature>
<dbReference type="SUPFAM" id="SSF55874">
    <property type="entry name" value="ATPase domain of HSP90 chaperone/DNA topoisomerase II/histidine kinase"/>
    <property type="match status" value="1"/>
</dbReference>
<dbReference type="Proteomes" id="UP000619238">
    <property type="component" value="Unassembled WGS sequence"/>
</dbReference>
<dbReference type="InterPro" id="IPR036097">
    <property type="entry name" value="HisK_dim/P_sf"/>
</dbReference>
<keyword evidence="7" id="KW-1185">Reference proteome</keyword>
<dbReference type="SMART" id="SM00387">
    <property type="entry name" value="HATPase_c"/>
    <property type="match status" value="1"/>
</dbReference>
<comment type="caution">
    <text evidence="6">The sequence shown here is derived from an EMBL/GenBank/DDBJ whole genome shotgun (WGS) entry which is preliminary data.</text>
</comment>
<keyword evidence="6" id="KW-0418">Kinase</keyword>
<dbReference type="Gene3D" id="1.10.287.130">
    <property type="match status" value="1"/>
</dbReference>
<keyword evidence="6" id="KW-0808">Transferase</keyword>
<dbReference type="SMART" id="SM00388">
    <property type="entry name" value="HisKA"/>
    <property type="match status" value="1"/>
</dbReference>
<dbReference type="InterPro" id="IPR036890">
    <property type="entry name" value="HATPase_C_sf"/>
</dbReference>
<dbReference type="GO" id="GO:0016301">
    <property type="term" value="F:kinase activity"/>
    <property type="evidence" value="ECO:0007669"/>
    <property type="project" value="UniProtKB-KW"/>
</dbReference>
<evidence type="ECO:0000256" key="3">
    <source>
        <dbReference type="ARBA" id="ARBA00022553"/>
    </source>
</evidence>
<evidence type="ECO:0000256" key="4">
    <source>
        <dbReference type="SAM" id="Phobius"/>
    </source>
</evidence>
<reference evidence="6 7" key="1">
    <citation type="submission" date="2020-07" db="EMBL/GenBank/DDBJ databases">
        <title>Description of Kordia aestuariivivens sp. nov., isolated from a tidal flat.</title>
        <authorList>
            <person name="Park S."/>
            <person name="Yoon J.-H."/>
        </authorList>
    </citation>
    <scope>NUCLEOTIDE SEQUENCE [LARGE SCALE GENOMIC DNA]</scope>
    <source>
        <strain evidence="6 7">YSTF-M3</strain>
    </source>
</reference>
<dbReference type="EC" id="2.7.13.3" evidence="2"/>
<evidence type="ECO:0000256" key="2">
    <source>
        <dbReference type="ARBA" id="ARBA00012438"/>
    </source>
</evidence>
<dbReference type="RefSeq" id="WP_187560289.1">
    <property type="nucleotide sequence ID" value="NZ_JACGWS010000001.1"/>
</dbReference>
<organism evidence="6 7">
    <name type="scientific">Kordia aestuariivivens</name>
    <dbReference type="NCBI Taxonomy" id="2759037"/>
    <lineage>
        <taxon>Bacteria</taxon>
        <taxon>Pseudomonadati</taxon>
        <taxon>Bacteroidota</taxon>
        <taxon>Flavobacteriia</taxon>
        <taxon>Flavobacteriales</taxon>
        <taxon>Flavobacteriaceae</taxon>
        <taxon>Kordia</taxon>
    </lineage>
</organism>
<sequence length="493" mass="56554">MQQKQSSWVLYGIIATIAITIAVQVYWNYKNYQVNKQQFINQVQISLDNAVEAYYADFAKNEKVMIFSSGDSMEHSEVIRNIKFDSIFKRFGLDIENYRDSATIIIDDRMQRHNGGFDGDSLVVSGKAKIINRFPRSFGSQKRDSIRLFDEISSLYISITADSLDFKKLQSFLATEFDRKQITVPYRLNQYVAKTVIHTVSNEQLPKKFLKTNAKSAYLRPGEKLELQYANISNTVWKKSMFGILLSTLLSLAIITSLLYLLRVIRRQKQLAEIKNDLISNITHEFKTPITTISTALEAIQHFDALKNPEKAQKYLAISDKQLKKLHLMVEKLLETATLDSENLLLQKETVDIVDFVQKITEKQQALTTEKTIRFSSNTEHFSTDVDLFHFENAINNLIDNALKYGGDQIEVNVTKILETVEITITDNGETIDKSQREKIFDQFYRIPKGNTHDVKGFGIGLYYTKKIVDKHNGTIQLVPATKHTIFKITLLG</sequence>
<evidence type="ECO:0000256" key="1">
    <source>
        <dbReference type="ARBA" id="ARBA00000085"/>
    </source>
</evidence>
<dbReference type="Pfam" id="PF00512">
    <property type="entry name" value="HisKA"/>
    <property type="match status" value="1"/>
</dbReference>
<dbReference type="CDD" id="cd00075">
    <property type="entry name" value="HATPase"/>
    <property type="match status" value="1"/>
</dbReference>
<comment type="catalytic activity">
    <reaction evidence="1">
        <text>ATP + protein L-histidine = ADP + protein N-phospho-L-histidine.</text>
        <dbReference type="EC" id="2.7.13.3"/>
    </reaction>
</comment>
<dbReference type="Pfam" id="PF02518">
    <property type="entry name" value="HATPase_c"/>
    <property type="match status" value="1"/>
</dbReference>
<dbReference type="PRINTS" id="PR00344">
    <property type="entry name" value="BCTRLSENSOR"/>
</dbReference>
<dbReference type="PANTHER" id="PTHR43547">
    <property type="entry name" value="TWO-COMPONENT HISTIDINE KINASE"/>
    <property type="match status" value="1"/>
</dbReference>
<dbReference type="PROSITE" id="PS50109">
    <property type="entry name" value="HIS_KIN"/>
    <property type="match status" value="1"/>
</dbReference>
<keyword evidence="4" id="KW-0472">Membrane</keyword>
<evidence type="ECO:0000313" key="6">
    <source>
        <dbReference type="EMBL" id="MBC8753250.1"/>
    </source>
</evidence>
<gene>
    <name evidence="6" type="ORF">H2O64_01120</name>
</gene>
<evidence type="ECO:0000313" key="7">
    <source>
        <dbReference type="Proteomes" id="UP000619238"/>
    </source>
</evidence>
<keyword evidence="3" id="KW-0597">Phosphoprotein</keyword>
<dbReference type="InterPro" id="IPR003594">
    <property type="entry name" value="HATPase_dom"/>
</dbReference>
<protein>
    <recommendedName>
        <fullName evidence="2">histidine kinase</fullName>
        <ecNumber evidence="2">2.7.13.3</ecNumber>
    </recommendedName>
</protein>
<feature type="transmembrane region" description="Helical" evidence="4">
    <location>
        <begin position="7"/>
        <end position="27"/>
    </location>
</feature>
<dbReference type="InterPro" id="IPR003661">
    <property type="entry name" value="HisK_dim/P_dom"/>
</dbReference>
<dbReference type="CDD" id="cd00082">
    <property type="entry name" value="HisKA"/>
    <property type="match status" value="1"/>
</dbReference>
<dbReference type="SUPFAM" id="SSF47384">
    <property type="entry name" value="Homodimeric domain of signal transducing histidine kinase"/>
    <property type="match status" value="1"/>
</dbReference>
<dbReference type="InterPro" id="IPR004358">
    <property type="entry name" value="Sig_transdc_His_kin-like_C"/>
</dbReference>
<dbReference type="InterPro" id="IPR005467">
    <property type="entry name" value="His_kinase_dom"/>
</dbReference>